<organism evidence="1 2">
    <name type="scientific">Aspergillus oryzae (strain 3.042)</name>
    <name type="common">Yellow koji mold</name>
    <dbReference type="NCBI Taxonomy" id="1160506"/>
    <lineage>
        <taxon>Eukaryota</taxon>
        <taxon>Fungi</taxon>
        <taxon>Dikarya</taxon>
        <taxon>Ascomycota</taxon>
        <taxon>Pezizomycotina</taxon>
        <taxon>Eurotiomycetes</taxon>
        <taxon>Eurotiomycetidae</taxon>
        <taxon>Eurotiales</taxon>
        <taxon>Aspergillaceae</taxon>
        <taxon>Aspergillus</taxon>
        <taxon>Aspergillus subgen. Circumdati</taxon>
    </lineage>
</organism>
<comment type="caution">
    <text evidence="1">The sequence shown here is derived from an EMBL/GenBank/DDBJ whole genome shotgun (WGS) entry which is preliminary data.</text>
</comment>
<gene>
    <name evidence="1" type="ORF">Ao3042_00980</name>
</gene>
<accession>I8I6W2</accession>
<proteinExistence type="predicted"/>
<evidence type="ECO:0000313" key="1">
    <source>
        <dbReference type="EMBL" id="EIT72506.1"/>
    </source>
</evidence>
<dbReference type="HOGENOM" id="CLU_2263198_0_0_1"/>
<dbReference type="Proteomes" id="UP000002812">
    <property type="component" value="Unassembled WGS sequence"/>
</dbReference>
<protein>
    <submittedName>
        <fullName evidence="1">Uncharacterized protein</fullName>
    </submittedName>
</protein>
<sequence>MAFNKKYAGLPDLDLAPDIYETPDLTDEASTVPSAPIPTQTMMLAPTPILTAKASMRMRRALTSSGLPLMRARSISPTVSLRNGKHIGARVADAEEMRMAWKK</sequence>
<reference evidence="1 2" key="1">
    <citation type="journal article" date="2012" name="Eukaryot. Cell">
        <title>Draft genome sequence of Aspergillus oryzae strain 3.042.</title>
        <authorList>
            <person name="Zhao G."/>
            <person name="Yao Y."/>
            <person name="Qi W."/>
            <person name="Wang C."/>
            <person name="Hou L."/>
            <person name="Zeng B."/>
            <person name="Cao X."/>
        </authorList>
    </citation>
    <scope>NUCLEOTIDE SEQUENCE [LARGE SCALE GENOMIC DNA]</scope>
    <source>
        <strain evidence="1 2">3.042</strain>
    </source>
</reference>
<dbReference type="EMBL" id="AKHY01000215">
    <property type="protein sequence ID" value="EIT72506.1"/>
    <property type="molecule type" value="Genomic_DNA"/>
</dbReference>
<name>I8I6W2_ASPO3</name>
<reference evidence="2" key="2">
    <citation type="submission" date="2012-06" db="EMBL/GenBank/DDBJ databases">
        <title>Comparative genomic analyses of Aspergillus oryzae 3.042 and A. oryzae RIB40 for soy-sauce fermentation.</title>
        <authorList>
            <person name="Zhao G."/>
            <person name="Hou L."/>
            <person name="Wang C."/>
            <person name="Cao X."/>
        </authorList>
    </citation>
    <scope>NUCLEOTIDE SEQUENCE [LARGE SCALE GENOMIC DNA]</scope>
    <source>
        <strain evidence="2">3.042</strain>
    </source>
</reference>
<dbReference type="AlphaFoldDB" id="I8I6W2"/>
<evidence type="ECO:0000313" key="2">
    <source>
        <dbReference type="Proteomes" id="UP000002812"/>
    </source>
</evidence>